<organism evidence="8 9">
    <name type="scientific">Phoenix dactylifera</name>
    <name type="common">Date palm</name>
    <dbReference type="NCBI Taxonomy" id="42345"/>
    <lineage>
        <taxon>Eukaryota</taxon>
        <taxon>Viridiplantae</taxon>
        <taxon>Streptophyta</taxon>
        <taxon>Embryophyta</taxon>
        <taxon>Tracheophyta</taxon>
        <taxon>Spermatophyta</taxon>
        <taxon>Magnoliopsida</taxon>
        <taxon>Liliopsida</taxon>
        <taxon>Arecaceae</taxon>
        <taxon>Coryphoideae</taxon>
        <taxon>Phoeniceae</taxon>
        <taxon>Phoenix</taxon>
    </lineage>
</organism>
<evidence type="ECO:0000313" key="8">
    <source>
        <dbReference type="Proteomes" id="UP000228380"/>
    </source>
</evidence>
<dbReference type="GeneID" id="103709684"/>
<keyword evidence="4" id="KW-0804">Transcription</keyword>
<dbReference type="PROSITE" id="PS51005">
    <property type="entry name" value="NAC"/>
    <property type="match status" value="1"/>
</dbReference>
<dbReference type="FunFam" id="2.170.150.80:FF:000005">
    <property type="entry name" value="NAC transcription factor 56"/>
    <property type="match status" value="1"/>
</dbReference>
<evidence type="ECO:0000256" key="6">
    <source>
        <dbReference type="SAM" id="MobiDB-lite"/>
    </source>
</evidence>
<dbReference type="PANTHER" id="PTHR31719">
    <property type="entry name" value="NAC TRANSCRIPTION FACTOR 56"/>
    <property type="match status" value="1"/>
</dbReference>
<dbReference type="Proteomes" id="UP000228380">
    <property type="component" value="Chromosome 13"/>
</dbReference>
<keyword evidence="3" id="KW-0238">DNA-binding</keyword>
<dbReference type="InterPro" id="IPR036093">
    <property type="entry name" value="NAC_dom_sf"/>
</dbReference>
<dbReference type="GO" id="GO:0003677">
    <property type="term" value="F:DNA binding"/>
    <property type="evidence" value="ECO:0007669"/>
    <property type="project" value="UniProtKB-KW"/>
</dbReference>
<dbReference type="GO" id="GO:0006355">
    <property type="term" value="P:regulation of DNA-templated transcription"/>
    <property type="evidence" value="ECO:0007669"/>
    <property type="project" value="InterPro"/>
</dbReference>
<feature type="compositionally biased region" description="Polar residues" evidence="6">
    <location>
        <begin position="190"/>
        <end position="202"/>
    </location>
</feature>
<evidence type="ECO:0000256" key="4">
    <source>
        <dbReference type="ARBA" id="ARBA00023163"/>
    </source>
</evidence>
<dbReference type="PANTHER" id="PTHR31719:SF201">
    <property type="entry name" value="NAC TRANSCRIPTION FACTOR 47"/>
    <property type="match status" value="1"/>
</dbReference>
<keyword evidence="8" id="KW-1185">Reference proteome</keyword>
<dbReference type="RefSeq" id="XP_008793367.1">
    <property type="nucleotide sequence ID" value="XM_008795145.4"/>
</dbReference>
<name>A0A8B7C7G7_PHODC</name>
<feature type="region of interest" description="Disordered" evidence="6">
    <location>
        <begin position="225"/>
        <end position="247"/>
    </location>
</feature>
<dbReference type="GO" id="GO:0048608">
    <property type="term" value="P:reproductive structure development"/>
    <property type="evidence" value="ECO:0007669"/>
    <property type="project" value="UniProtKB-ARBA"/>
</dbReference>
<dbReference type="GO" id="GO:0009791">
    <property type="term" value="P:post-embryonic development"/>
    <property type="evidence" value="ECO:0007669"/>
    <property type="project" value="UniProtKB-ARBA"/>
</dbReference>
<feature type="compositionally biased region" description="Polar residues" evidence="6">
    <location>
        <begin position="264"/>
        <end position="277"/>
    </location>
</feature>
<evidence type="ECO:0000313" key="9">
    <source>
        <dbReference type="RefSeq" id="XP_008793367.1"/>
    </source>
</evidence>
<accession>A0A8B7C7G7</accession>
<evidence type="ECO:0000256" key="5">
    <source>
        <dbReference type="ARBA" id="ARBA00023242"/>
    </source>
</evidence>
<feature type="region of interest" description="Disordered" evidence="6">
    <location>
        <begin position="172"/>
        <end position="202"/>
    </location>
</feature>
<comment type="subcellular location">
    <subcellularLocation>
        <location evidence="1">Nucleus</location>
    </subcellularLocation>
</comment>
<dbReference type="KEGG" id="pda:103709684"/>
<dbReference type="InterPro" id="IPR003441">
    <property type="entry name" value="NAC-dom"/>
</dbReference>
<dbReference type="Gene3D" id="2.170.150.80">
    <property type="entry name" value="NAC domain"/>
    <property type="match status" value="1"/>
</dbReference>
<feature type="region of interest" description="Disordered" evidence="6">
    <location>
        <begin position="264"/>
        <end position="283"/>
    </location>
</feature>
<proteinExistence type="predicted"/>
<reference evidence="8" key="1">
    <citation type="journal article" date="2019" name="Nat. Commun.">
        <title>Genome-wide association mapping of date palm fruit traits.</title>
        <authorList>
            <person name="Hazzouri K.M."/>
            <person name="Gros-Balthazard M."/>
            <person name="Flowers J.M."/>
            <person name="Copetti D."/>
            <person name="Lemansour A."/>
            <person name="Lebrun M."/>
            <person name="Masmoudi K."/>
            <person name="Ferrand S."/>
            <person name="Dhar M.I."/>
            <person name="Fresquez Z.A."/>
            <person name="Rosas U."/>
            <person name="Zhang J."/>
            <person name="Talag J."/>
            <person name="Lee S."/>
            <person name="Kudrna D."/>
            <person name="Powell R.F."/>
            <person name="Leitch I.J."/>
            <person name="Krueger R.R."/>
            <person name="Wing R.A."/>
            <person name="Amiri K.M.A."/>
            <person name="Purugganan M.D."/>
        </authorList>
    </citation>
    <scope>NUCLEOTIDE SEQUENCE [LARGE SCALE GENOMIC DNA]</scope>
    <source>
        <strain evidence="8">cv. Khalas</strain>
    </source>
</reference>
<gene>
    <name evidence="9" type="primary">LOC103709684</name>
</gene>
<reference evidence="9" key="2">
    <citation type="submission" date="2025-08" db="UniProtKB">
        <authorList>
            <consortium name="RefSeq"/>
        </authorList>
    </citation>
    <scope>IDENTIFICATION</scope>
    <source>
        <tissue evidence="9">Young leaves</tissue>
    </source>
</reference>
<dbReference type="Pfam" id="PF02365">
    <property type="entry name" value="NAM"/>
    <property type="match status" value="1"/>
</dbReference>
<dbReference type="GO" id="GO:0005634">
    <property type="term" value="C:nucleus"/>
    <property type="evidence" value="ECO:0007669"/>
    <property type="project" value="UniProtKB-SubCell"/>
</dbReference>
<feature type="domain" description="NAC" evidence="7">
    <location>
        <begin position="7"/>
        <end position="166"/>
    </location>
</feature>
<evidence type="ECO:0000256" key="2">
    <source>
        <dbReference type="ARBA" id="ARBA00023015"/>
    </source>
</evidence>
<evidence type="ECO:0000259" key="7">
    <source>
        <dbReference type="PROSITE" id="PS51005"/>
    </source>
</evidence>
<sequence length="340" mass="38636">MSDPTLLPPGFRFHPTDEELIVHYLRNQAASVPCPVSIIAEVDIYKFDPWELPAKAMFGDREWYFFSPRDRKYPNGMRPNRAAASGYWKATGTDKPIRMSRGNGNIGVKKALVFYKGRPPKGLKTNWIMHEYRLAEAQSSNSYKPTRIRDSSMRLDDWVLCRIYKKSNHLEPVPPLIDQEQDDSSPEDNYYSNPTNITQQNPLRLPKSFSISEFLEDYSSFSHLLDNQPEMPGSSDPGSLMGQPSSNQLYVNSSGNNNLVQQLSQAEPSAPNAGNSLKRQRMSDIHSEENNGLLNNPLKKRNDSFIYTNFSNQFDAPHCSLLNQPLFGQQILLNSHLGLH</sequence>
<protein>
    <submittedName>
        <fullName evidence="9">NAC domain-containing protein 2-like</fullName>
    </submittedName>
</protein>
<dbReference type="OrthoDB" id="1921961at2759"/>
<dbReference type="SUPFAM" id="SSF101941">
    <property type="entry name" value="NAC domain"/>
    <property type="match status" value="1"/>
</dbReference>
<evidence type="ECO:0000256" key="3">
    <source>
        <dbReference type="ARBA" id="ARBA00023125"/>
    </source>
</evidence>
<keyword evidence="5" id="KW-0539">Nucleus</keyword>
<keyword evidence="2" id="KW-0805">Transcription regulation</keyword>
<evidence type="ECO:0000256" key="1">
    <source>
        <dbReference type="ARBA" id="ARBA00004123"/>
    </source>
</evidence>
<dbReference type="AlphaFoldDB" id="A0A8B7C7G7"/>